<comment type="caution">
    <text evidence="7">The sequence shown here is derived from an EMBL/GenBank/DDBJ whole genome shotgun (WGS) entry which is preliminary data.</text>
</comment>
<keyword evidence="8" id="KW-1185">Reference proteome</keyword>
<dbReference type="RefSeq" id="WP_238232841.1">
    <property type="nucleotide sequence ID" value="NZ_BPRA01000028.1"/>
</dbReference>
<evidence type="ECO:0000256" key="3">
    <source>
        <dbReference type="ARBA" id="ARBA00022723"/>
    </source>
</evidence>
<dbReference type="SUPFAM" id="SSF56281">
    <property type="entry name" value="Metallo-hydrolase/oxidoreductase"/>
    <property type="match status" value="1"/>
</dbReference>
<dbReference type="EMBL" id="BPRA01000028">
    <property type="protein sequence ID" value="GJE57724.1"/>
    <property type="molecule type" value="Genomic_DNA"/>
</dbReference>
<feature type="domain" description="Metallo-beta-lactamase" evidence="6">
    <location>
        <begin position="43"/>
        <end position="253"/>
    </location>
</feature>
<evidence type="ECO:0000259" key="6">
    <source>
        <dbReference type="SMART" id="SM00849"/>
    </source>
</evidence>
<dbReference type="InterPro" id="IPR051013">
    <property type="entry name" value="MBL_superfamily_lactonases"/>
</dbReference>
<dbReference type="PANTHER" id="PTHR42978:SF7">
    <property type="entry name" value="METALLO-HYDROLASE RV2300C-RELATED"/>
    <property type="match status" value="1"/>
</dbReference>
<dbReference type="Pfam" id="PF00753">
    <property type="entry name" value="Lactamase_B"/>
    <property type="match status" value="1"/>
</dbReference>
<comment type="cofactor">
    <cofactor evidence="1">
        <name>Zn(2+)</name>
        <dbReference type="ChEBI" id="CHEBI:29105"/>
    </cofactor>
</comment>
<reference evidence="7" key="1">
    <citation type="journal article" date="2021" name="Front. Microbiol.">
        <title>Comprehensive Comparative Genomics and Phenotyping of Methylobacterium Species.</title>
        <authorList>
            <person name="Alessa O."/>
            <person name="Ogura Y."/>
            <person name="Fujitani Y."/>
            <person name="Takami H."/>
            <person name="Hayashi T."/>
            <person name="Sahin N."/>
            <person name="Tani A."/>
        </authorList>
    </citation>
    <scope>NUCLEOTIDE SEQUENCE</scope>
    <source>
        <strain evidence="7">DSM 23674</strain>
    </source>
</reference>
<reference evidence="7" key="2">
    <citation type="submission" date="2021-08" db="EMBL/GenBank/DDBJ databases">
        <authorList>
            <person name="Tani A."/>
            <person name="Ola A."/>
            <person name="Ogura Y."/>
            <person name="Katsura K."/>
            <person name="Hayashi T."/>
        </authorList>
    </citation>
    <scope>NUCLEOTIDE SEQUENCE</scope>
    <source>
        <strain evidence="7">DSM 23674</strain>
    </source>
</reference>
<dbReference type="Gene3D" id="3.60.15.10">
    <property type="entry name" value="Ribonuclease Z/Hydroxyacylglutathione hydrolase-like"/>
    <property type="match status" value="1"/>
</dbReference>
<dbReference type="InterPro" id="IPR036866">
    <property type="entry name" value="RibonucZ/Hydroxyglut_hydro"/>
</dbReference>
<name>A0ABQ4TTI7_9HYPH</name>
<organism evidence="7 8">
    <name type="scientific">Methylobacterium thuringiense</name>
    <dbReference type="NCBI Taxonomy" id="1003091"/>
    <lineage>
        <taxon>Bacteria</taxon>
        <taxon>Pseudomonadati</taxon>
        <taxon>Pseudomonadota</taxon>
        <taxon>Alphaproteobacteria</taxon>
        <taxon>Hyphomicrobiales</taxon>
        <taxon>Methylobacteriaceae</taxon>
        <taxon>Methylobacterium</taxon>
    </lineage>
</organism>
<evidence type="ECO:0000256" key="2">
    <source>
        <dbReference type="ARBA" id="ARBA00007749"/>
    </source>
</evidence>
<evidence type="ECO:0000256" key="5">
    <source>
        <dbReference type="ARBA" id="ARBA00022833"/>
    </source>
</evidence>
<evidence type="ECO:0000313" key="8">
    <source>
        <dbReference type="Proteomes" id="UP001055101"/>
    </source>
</evidence>
<gene>
    <name evidence="7" type="primary">gloB_3</name>
    <name evidence="7" type="ORF">EKPJFOCH_4242</name>
</gene>
<dbReference type="SMART" id="SM00849">
    <property type="entry name" value="Lactamase_B"/>
    <property type="match status" value="1"/>
</dbReference>
<comment type="similarity">
    <text evidence="2">Belongs to the metallo-beta-lactamase superfamily.</text>
</comment>
<keyword evidence="3" id="KW-0479">Metal-binding</keyword>
<proteinExistence type="inferred from homology"/>
<dbReference type="InterPro" id="IPR001279">
    <property type="entry name" value="Metallo-B-lactamas"/>
</dbReference>
<accession>A0ABQ4TTI7</accession>
<keyword evidence="4 7" id="KW-0378">Hydrolase</keyword>
<evidence type="ECO:0000256" key="4">
    <source>
        <dbReference type="ARBA" id="ARBA00022801"/>
    </source>
</evidence>
<protein>
    <submittedName>
        <fullName evidence="7">Hydroxyacylglutathione hydrolase</fullName>
    </submittedName>
</protein>
<sequence>MKIHPIRTGDVQIKSRHQHALQKARPRRALDVMLDRNWSPRLPIGCWLVEHPEGLVLVDTGESSHANDPGYQPWWHPFMRTCERRWVKPEEEAQAWVRALGFDPRDVRWVVMTHMHGDHAGGIPGFPRSEFVLSATEAKAALARTGPLNGYLNMHYPDWFKPRTVEHADGPWESFEASTKLTSDGRIRIVPTPGHTDGHQSVAIEQDDHLVLVAGDASYDEQAMLTGDVDGVAQSYERHRDTTERLRALCRRHPVVTQFAHDPGSADRLKNGIRTRA</sequence>
<evidence type="ECO:0000256" key="1">
    <source>
        <dbReference type="ARBA" id="ARBA00001947"/>
    </source>
</evidence>
<keyword evidence="5" id="KW-0862">Zinc</keyword>
<evidence type="ECO:0000313" key="7">
    <source>
        <dbReference type="EMBL" id="GJE57724.1"/>
    </source>
</evidence>
<dbReference type="PANTHER" id="PTHR42978">
    <property type="entry name" value="QUORUM-QUENCHING LACTONASE YTNP-RELATED-RELATED"/>
    <property type="match status" value="1"/>
</dbReference>
<dbReference type="Proteomes" id="UP001055101">
    <property type="component" value="Unassembled WGS sequence"/>
</dbReference>
<dbReference type="GO" id="GO:0016787">
    <property type="term" value="F:hydrolase activity"/>
    <property type="evidence" value="ECO:0007669"/>
    <property type="project" value="UniProtKB-KW"/>
</dbReference>
<dbReference type="CDD" id="cd07729">
    <property type="entry name" value="AHL_lactonase_MBL-fold"/>
    <property type="match status" value="1"/>
</dbReference>